<name>A0A934PXF5_9SPHI</name>
<gene>
    <name evidence="1" type="ORF">I5M19_16515</name>
</gene>
<sequence length="126" mass="14541">METIILKVYEAINLEAEILDILKLKAPIKLKFTLTDLLLKTQYSLAAAKQLLSALFEKYGEIDESNPAISILPQFIEGTSKKTDSFLEYEAINNCEIEIQYKYIDLDLFENIESDNNYPILFRLIK</sequence>
<organism evidence="1 2">
    <name type="scientific">Mucilaginibacter segetis</name>
    <dbReference type="NCBI Taxonomy" id="2793071"/>
    <lineage>
        <taxon>Bacteria</taxon>
        <taxon>Pseudomonadati</taxon>
        <taxon>Bacteroidota</taxon>
        <taxon>Sphingobacteriia</taxon>
        <taxon>Sphingobacteriales</taxon>
        <taxon>Sphingobacteriaceae</taxon>
        <taxon>Mucilaginibacter</taxon>
    </lineage>
</organism>
<keyword evidence="2" id="KW-1185">Reference proteome</keyword>
<proteinExistence type="predicted"/>
<accession>A0A934PXF5</accession>
<evidence type="ECO:0000313" key="1">
    <source>
        <dbReference type="EMBL" id="MBK0380930.1"/>
    </source>
</evidence>
<comment type="caution">
    <text evidence="1">The sequence shown here is derived from an EMBL/GenBank/DDBJ whole genome shotgun (WGS) entry which is preliminary data.</text>
</comment>
<evidence type="ECO:0000313" key="2">
    <source>
        <dbReference type="Proteomes" id="UP000613193"/>
    </source>
</evidence>
<reference evidence="1" key="1">
    <citation type="submission" date="2020-12" db="EMBL/GenBank/DDBJ databases">
        <title>Bacterial novel species Mucilaginibacter sp. SD-g isolated from soil.</title>
        <authorList>
            <person name="Jung H.-Y."/>
        </authorList>
    </citation>
    <scope>NUCLEOTIDE SEQUENCE</scope>
    <source>
        <strain evidence="1">SD-g</strain>
    </source>
</reference>
<dbReference type="Proteomes" id="UP000613193">
    <property type="component" value="Unassembled WGS sequence"/>
</dbReference>
<protein>
    <submittedName>
        <fullName evidence="1">Uncharacterized protein</fullName>
    </submittedName>
</protein>
<dbReference type="AlphaFoldDB" id="A0A934PXF5"/>
<dbReference type="RefSeq" id="WP_200067460.1">
    <property type="nucleotide sequence ID" value="NZ_JAEHFW010000003.1"/>
</dbReference>
<dbReference type="EMBL" id="JAEHFW010000003">
    <property type="protein sequence ID" value="MBK0380930.1"/>
    <property type="molecule type" value="Genomic_DNA"/>
</dbReference>